<dbReference type="PANTHER" id="PTHR11439:SF440">
    <property type="entry name" value="INTEGRASE CATALYTIC DOMAIN-CONTAINING PROTEIN"/>
    <property type="match status" value="1"/>
</dbReference>
<dbReference type="Proteomes" id="UP000037035">
    <property type="component" value="Unassembled WGS sequence"/>
</dbReference>
<dbReference type="VEuPathDB" id="FungiDB:VP01_1042g6"/>
<dbReference type="PANTHER" id="PTHR11439">
    <property type="entry name" value="GAG-POL-RELATED RETROTRANSPOSON"/>
    <property type="match status" value="1"/>
</dbReference>
<accession>A0A0L6VUE0</accession>
<sequence length="183" mass="21301">MHAPGNNFEKEFESQFSNSSFHEPNTILGMKFEKENDKIMLSLPNHIQHGLEELFKRININYRSAIGLLNHIAQLTCPDISFAVYGLAHYSVKPGITHWHKVKKVWQYLKGTYNLKLTLEVRKPYEQRCVTHSSTEAKLNPLVDTFHEGIWLKALLAEIWNIQLNKANHLIDDEHLNEILMNK</sequence>
<protein>
    <recommendedName>
        <fullName evidence="3">Reverse transcriptase Ty1/copia-type domain-containing protein</fullName>
    </recommendedName>
</protein>
<organism evidence="1 2">
    <name type="scientific">Puccinia sorghi</name>
    <dbReference type="NCBI Taxonomy" id="27349"/>
    <lineage>
        <taxon>Eukaryota</taxon>
        <taxon>Fungi</taxon>
        <taxon>Dikarya</taxon>
        <taxon>Basidiomycota</taxon>
        <taxon>Pucciniomycotina</taxon>
        <taxon>Pucciniomycetes</taxon>
        <taxon>Pucciniales</taxon>
        <taxon>Pucciniaceae</taxon>
        <taxon>Puccinia</taxon>
    </lineage>
</organism>
<proteinExistence type="predicted"/>
<reference evidence="1 2" key="1">
    <citation type="submission" date="2015-08" db="EMBL/GenBank/DDBJ databases">
        <title>Next Generation Sequencing and Analysis of the Genome of Puccinia sorghi L Schw, the Causal Agent of Maize Common Rust.</title>
        <authorList>
            <person name="Rochi L."/>
            <person name="Burguener G."/>
            <person name="Darino M."/>
            <person name="Turjanski A."/>
            <person name="Kreff E."/>
            <person name="Dieguez M.J."/>
            <person name="Sacco F."/>
        </authorList>
    </citation>
    <scope>NUCLEOTIDE SEQUENCE [LARGE SCALE GENOMIC DNA]</scope>
    <source>
        <strain evidence="1 2">RO10H11247</strain>
    </source>
</reference>
<dbReference type="EMBL" id="LAVV01000477">
    <property type="protein sequence ID" value="KNZ64306.1"/>
    <property type="molecule type" value="Genomic_DNA"/>
</dbReference>
<evidence type="ECO:0000313" key="2">
    <source>
        <dbReference type="Proteomes" id="UP000037035"/>
    </source>
</evidence>
<comment type="caution">
    <text evidence="1">The sequence shown here is derived from an EMBL/GenBank/DDBJ whole genome shotgun (WGS) entry which is preliminary data.</text>
</comment>
<name>A0A0L6VUE0_9BASI</name>
<dbReference type="OrthoDB" id="430476at2759"/>
<gene>
    <name evidence="1" type="ORF">VP01_1042g6</name>
</gene>
<evidence type="ECO:0008006" key="3">
    <source>
        <dbReference type="Google" id="ProtNLM"/>
    </source>
</evidence>
<dbReference type="AlphaFoldDB" id="A0A0L6VUE0"/>
<evidence type="ECO:0000313" key="1">
    <source>
        <dbReference type="EMBL" id="KNZ64306.1"/>
    </source>
</evidence>
<keyword evidence="2" id="KW-1185">Reference proteome</keyword>